<reference evidence="2 3" key="1">
    <citation type="submission" date="2024-07" db="EMBL/GenBank/DDBJ databases">
        <title>Chromosome-level genome assembly of the water stick insect Ranatra chinensis (Heteroptera: Nepidae).</title>
        <authorList>
            <person name="Liu X."/>
        </authorList>
    </citation>
    <scope>NUCLEOTIDE SEQUENCE [LARGE SCALE GENOMIC DNA]</scope>
    <source>
        <strain evidence="2">Cailab_2021Rc</strain>
        <tissue evidence="2">Muscle</tissue>
    </source>
</reference>
<gene>
    <name evidence="2" type="ORF">AAG570_010817</name>
</gene>
<name>A0ABD0YJ57_9HEMI</name>
<dbReference type="Proteomes" id="UP001558652">
    <property type="component" value="Unassembled WGS sequence"/>
</dbReference>
<comment type="caution">
    <text evidence="2">The sequence shown here is derived from an EMBL/GenBank/DDBJ whole genome shotgun (WGS) entry which is preliminary data.</text>
</comment>
<sequence>MRRSVVKLLRMRRSVVKLLRMRWADGESPGDFTHRADQALRLVKQRIQAGTDTSAIGYEVRFIEKLVKEAVQMELPDKLRGHVCTVDKNSSFEVVLARIDEEEDNYQVSEEDRNSGRKTVERRWDHRDVQREDRKIPPPPPPPQP</sequence>
<accession>A0ABD0YJ57</accession>
<feature type="compositionally biased region" description="Basic and acidic residues" evidence="1">
    <location>
        <begin position="110"/>
        <end position="136"/>
    </location>
</feature>
<evidence type="ECO:0000313" key="2">
    <source>
        <dbReference type="EMBL" id="KAL1131199.1"/>
    </source>
</evidence>
<organism evidence="2 3">
    <name type="scientific">Ranatra chinensis</name>
    <dbReference type="NCBI Taxonomy" id="642074"/>
    <lineage>
        <taxon>Eukaryota</taxon>
        <taxon>Metazoa</taxon>
        <taxon>Ecdysozoa</taxon>
        <taxon>Arthropoda</taxon>
        <taxon>Hexapoda</taxon>
        <taxon>Insecta</taxon>
        <taxon>Pterygota</taxon>
        <taxon>Neoptera</taxon>
        <taxon>Paraneoptera</taxon>
        <taxon>Hemiptera</taxon>
        <taxon>Heteroptera</taxon>
        <taxon>Panheteroptera</taxon>
        <taxon>Nepomorpha</taxon>
        <taxon>Nepidae</taxon>
        <taxon>Ranatrinae</taxon>
        <taxon>Ranatra</taxon>
    </lineage>
</organism>
<dbReference type="AlphaFoldDB" id="A0ABD0YJ57"/>
<keyword evidence="3" id="KW-1185">Reference proteome</keyword>
<feature type="region of interest" description="Disordered" evidence="1">
    <location>
        <begin position="103"/>
        <end position="145"/>
    </location>
</feature>
<evidence type="ECO:0000256" key="1">
    <source>
        <dbReference type="SAM" id="MobiDB-lite"/>
    </source>
</evidence>
<protein>
    <submittedName>
        <fullName evidence="2">Uncharacterized protein</fullName>
    </submittedName>
</protein>
<evidence type="ECO:0000313" key="3">
    <source>
        <dbReference type="Proteomes" id="UP001558652"/>
    </source>
</evidence>
<dbReference type="EMBL" id="JBFDAA010000006">
    <property type="protein sequence ID" value="KAL1131199.1"/>
    <property type="molecule type" value="Genomic_DNA"/>
</dbReference>
<proteinExistence type="predicted"/>